<protein>
    <submittedName>
        <fullName evidence="3">Uncharacterized protein</fullName>
    </submittedName>
</protein>
<keyword evidence="2" id="KW-0472">Membrane</keyword>
<dbReference type="EMBL" id="JALJOQ010000027">
    <property type="protein sequence ID" value="KAK9808124.1"/>
    <property type="molecule type" value="Genomic_DNA"/>
</dbReference>
<gene>
    <name evidence="3" type="ORF">WJX73_009264</name>
</gene>
<keyword evidence="2" id="KW-0812">Transmembrane</keyword>
<keyword evidence="2" id="KW-1133">Transmembrane helix</keyword>
<evidence type="ECO:0000313" key="4">
    <source>
        <dbReference type="Proteomes" id="UP001465755"/>
    </source>
</evidence>
<feature type="compositionally biased region" description="Basic and acidic residues" evidence="1">
    <location>
        <begin position="1"/>
        <end position="12"/>
    </location>
</feature>
<sequence>MAKGDSPKRTRYDPLMSDDPSTGGSPPSDNGDDSNNRRPLWQTALAGVLVVGLLAVVWQRKQAVAPRKKIRVRSR</sequence>
<evidence type="ECO:0000256" key="2">
    <source>
        <dbReference type="SAM" id="Phobius"/>
    </source>
</evidence>
<comment type="caution">
    <text evidence="3">The sequence shown here is derived from an EMBL/GenBank/DDBJ whole genome shotgun (WGS) entry which is preliminary data.</text>
</comment>
<evidence type="ECO:0000256" key="1">
    <source>
        <dbReference type="SAM" id="MobiDB-lite"/>
    </source>
</evidence>
<feature type="transmembrane region" description="Helical" evidence="2">
    <location>
        <begin position="40"/>
        <end position="58"/>
    </location>
</feature>
<feature type="compositionally biased region" description="Low complexity" evidence="1">
    <location>
        <begin position="17"/>
        <end position="29"/>
    </location>
</feature>
<keyword evidence="4" id="KW-1185">Reference proteome</keyword>
<accession>A0AAW1PJQ6</accession>
<name>A0AAW1PJQ6_9CHLO</name>
<dbReference type="AlphaFoldDB" id="A0AAW1PJQ6"/>
<proteinExistence type="predicted"/>
<feature type="region of interest" description="Disordered" evidence="1">
    <location>
        <begin position="1"/>
        <end position="39"/>
    </location>
</feature>
<evidence type="ECO:0000313" key="3">
    <source>
        <dbReference type="EMBL" id="KAK9808124.1"/>
    </source>
</evidence>
<reference evidence="3 4" key="1">
    <citation type="journal article" date="2024" name="Nat. Commun.">
        <title>Phylogenomics reveals the evolutionary origins of lichenization in chlorophyte algae.</title>
        <authorList>
            <person name="Puginier C."/>
            <person name="Libourel C."/>
            <person name="Otte J."/>
            <person name="Skaloud P."/>
            <person name="Haon M."/>
            <person name="Grisel S."/>
            <person name="Petersen M."/>
            <person name="Berrin J.G."/>
            <person name="Delaux P.M."/>
            <person name="Dal Grande F."/>
            <person name="Keller J."/>
        </authorList>
    </citation>
    <scope>NUCLEOTIDE SEQUENCE [LARGE SCALE GENOMIC DNA]</scope>
    <source>
        <strain evidence="3 4">SAG 2036</strain>
    </source>
</reference>
<dbReference type="Proteomes" id="UP001465755">
    <property type="component" value="Unassembled WGS sequence"/>
</dbReference>
<organism evidence="3 4">
    <name type="scientific">Symbiochloris irregularis</name>
    <dbReference type="NCBI Taxonomy" id="706552"/>
    <lineage>
        <taxon>Eukaryota</taxon>
        <taxon>Viridiplantae</taxon>
        <taxon>Chlorophyta</taxon>
        <taxon>core chlorophytes</taxon>
        <taxon>Trebouxiophyceae</taxon>
        <taxon>Trebouxiales</taxon>
        <taxon>Trebouxiaceae</taxon>
        <taxon>Symbiochloris</taxon>
    </lineage>
</organism>